<proteinExistence type="predicted"/>
<dbReference type="Proteomes" id="UP000199009">
    <property type="component" value="Chromosome I"/>
</dbReference>
<name>A0A1G7W631_9MICO</name>
<sequence>MRVPIPQTTEPDTAGMAENPTLDIRPDDVVVTAGDIEIGRYVFAPDAPAVESPKPYWHPLRALDGGLVTGYRPWDHRWHKGLQMTWTHVSGDNFWGGPSFVQGEGYVWLDNVGRIRHDGFSEVVASGPDVGMSEQLTWIAASGQEWLSETRTHRFPILDRERGYWVLDFATTLRNIRGADLHLGSPTTAGRPAAGYTGLFLRMPRAWTGGEVIAAGDRTAGDLMGRAADWVGFTGQHDDVDGGATVLAFAGTSSAAPAIRWFVRSEPIPVLAPSPSFDQEIVLRDGEELALTHRHVFLDRVWRAAELAELAEELHP</sequence>
<evidence type="ECO:0000313" key="3">
    <source>
        <dbReference type="Proteomes" id="UP000199009"/>
    </source>
</evidence>
<dbReference type="STRING" id="370764.SAMN04489810_0941"/>
<dbReference type="InterPro" id="IPR029475">
    <property type="entry name" value="DUF6807"/>
</dbReference>
<gene>
    <name evidence="2" type="ORF">SAMN04489810_0941</name>
</gene>
<dbReference type="EMBL" id="LT629692">
    <property type="protein sequence ID" value="SDG66620.1"/>
    <property type="molecule type" value="Genomic_DNA"/>
</dbReference>
<accession>A0A1G7W631</accession>
<dbReference type="Pfam" id="PF14100">
    <property type="entry name" value="DUF6807"/>
    <property type="match status" value="1"/>
</dbReference>
<feature type="region of interest" description="Disordered" evidence="1">
    <location>
        <begin position="1"/>
        <end position="21"/>
    </location>
</feature>
<evidence type="ECO:0000256" key="1">
    <source>
        <dbReference type="SAM" id="MobiDB-lite"/>
    </source>
</evidence>
<feature type="compositionally biased region" description="Polar residues" evidence="1">
    <location>
        <begin position="1"/>
        <end position="11"/>
    </location>
</feature>
<protein>
    <submittedName>
        <fullName evidence="2">Methane oxygenase PmoA</fullName>
    </submittedName>
</protein>
<organism evidence="2 3">
    <name type="scientific">Microbacterium pygmaeum</name>
    <dbReference type="NCBI Taxonomy" id="370764"/>
    <lineage>
        <taxon>Bacteria</taxon>
        <taxon>Bacillati</taxon>
        <taxon>Actinomycetota</taxon>
        <taxon>Actinomycetes</taxon>
        <taxon>Micrococcales</taxon>
        <taxon>Microbacteriaceae</taxon>
        <taxon>Microbacterium</taxon>
    </lineage>
</organism>
<dbReference type="AlphaFoldDB" id="A0A1G7W631"/>
<evidence type="ECO:0000313" key="2">
    <source>
        <dbReference type="EMBL" id="SDG66620.1"/>
    </source>
</evidence>
<keyword evidence="3" id="KW-1185">Reference proteome</keyword>
<reference evidence="2 3" key="1">
    <citation type="submission" date="2016-10" db="EMBL/GenBank/DDBJ databases">
        <authorList>
            <person name="de Groot N.N."/>
        </authorList>
    </citation>
    <scope>NUCLEOTIDE SEQUENCE [LARGE SCALE GENOMIC DNA]</scope>
    <source>
        <strain evidence="2 3">DSM 23142</strain>
    </source>
</reference>